<evidence type="ECO:0000313" key="3">
    <source>
        <dbReference type="Proteomes" id="UP000285060"/>
    </source>
</evidence>
<dbReference type="EMBL" id="QUSY01001158">
    <property type="protein sequence ID" value="RHY25871.1"/>
    <property type="molecule type" value="Genomic_DNA"/>
</dbReference>
<sequence>MELHQVELPESSVNGGRQSRSDRSDREASNRSARPVTTMARGTQQMRTTNRVRRVFKSPERRTFAGPTKGSRSHVRSKYANAPLADDEYTAAEESDDVDMEQEDVIVRNAPALPKPPMFKGSTKAERRVFMSAYDLCINQTYALSANGLRPFVMPVGADMDFESKYRIVVWDLGKDPDEVTEEVWVAWFRLGFEVEPRAFESLKKRDKMVYLLRYVDSRR</sequence>
<dbReference type="AlphaFoldDB" id="A0A3R6VHA8"/>
<reference evidence="2 3" key="1">
    <citation type="submission" date="2018-08" db="EMBL/GenBank/DDBJ databases">
        <title>Aphanomyces genome sequencing and annotation.</title>
        <authorList>
            <person name="Minardi D."/>
            <person name="Oidtmann B."/>
            <person name="Van Der Giezen M."/>
            <person name="Studholme D.J."/>
        </authorList>
    </citation>
    <scope>NUCLEOTIDE SEQUENCE [LARGE SCALE GENOMIC DNA]</scope>
    <source>
        <strain evidence="2 3">NJM0002</strain>
    </source>
</reference>
<keyword evidence="3" id="KW-1185">Reference proteome</keyword>
<evidence type="ECO:0000256" key="1">
    <source>
        <dbReference type="SAM" id="MobiDB-lite"/>
    </source>
</evidence>
<feature type="compositionally biased region" description="Basic and acidic residues" evidence="1">
    <location>
        <begin position="19"/>
        <end position="29"/>
    </location>
</feature>
<proteinExistence type="predicted"/>
<gene>
    <name evidence="2" type="ORF">DYB32_008034</name>
</gene>
<name>A0A3R6VHA8_9STRA</name>
<feature type="compositionally biased region" description="Acidic residues" evidence="1">
    <location>
        <begin position="85"/>
        <end position="100"/>
    </location>
</feature>
<feature type="compositionally biased region" description="Polar residues" evidence="1">
    <location>
        <begin position="40"/>
        <end position="49"/>
    </location>
</feature>
<dbReference type="Proteomes" id="UP000285060">
    <property type="component" value="Unassembled WGS sequence"/>
</dbReference>
<feature type="region of interest" description="Disordered" evidence="1">
    <location>
        <begin position="1"/>
        <end position="100"/>
    </location>
</feature>
<organism evidence="2 3">
    <name type="scientific">Aphanomyces invadans</name>
    <dbReference type="NCBI Taxonomy" id="157072"/>
    <lineage>
        <taxon>Eukaryota</taxon>
        <taxon>Sar</taxon>
        <taxon>Stramenopiles</taxon>
        <taxon>Oomycota</taxon>
        <taxon>Saprolegniomycetes</taxon>
        <taxon>Saprolegniales</taxon>
        <taxon>Verrucalvaceae</taxon>
        <taxon>Aphanomyces</taxon>
    </lineage>
</organism>
<evidence type="ECO:0000313" key="2">
    <source>
        <dbReference type="EMBL" id="RHY25871.1"/>
    </source>
</evidence>
<dbReference type="VEuPathDB" id="FungiDB:H310_01161"/>
<comment type="caution">
    <text evidence="2">The sequence shown here is derived from an EMBL/GenBank/DDBJ whole genome shotgun (WGS) entry which is preliminary data.</text>
</comment>
<accession>A0A3R6VHA8</accession>
<protein>
    <submittedName>
        <fullName evidence="2">Uncharacterized protein</fullName>
    </submittedName>
</protein>